<evidence type="ECO:0000313" key="2">
    <source>
        <dbReference type="Proteomes" id="UP000646659"/>
    </source>
</evidence>
<dbReference type="EMBL" id="QKOF01000007">
    <property type="protein sequence ID" value="MBE2900776.1"/>
    <property type="molecule type" value="Genomic_DNA"/>
</dbReference>
<dbReference type="Proteomes" id="UP000646659">
    <property type="component" value="Unassembled WGS sequence"/>
</dbReference>
<evidence type="ECO:0000313" key="1">
    <source>
        <dbReference type="EMBL" id="MBE2900776.1"/>
    </source>
</evidence>
<comment type="caution">
    <text evidence="1">The sequence shown here is derived from an EMBL/GenBank/DDBJ whole genome shotgun (WGS) entry which is preliminary data.</text>
</comment>
<dbReference type="AlphaFoldDB" id="A0A842YN15"/>
<organism evidence="1 2">
    <name type="scientific">Methanothermobacter thermautotrophicus</name>
    <name type="common">Methanobacterium thermoformicicum</name>
    <dbReference type="NCBI Taxonomy" id="145262"/>
    <lineage>
        <taxon>Archaea</taxon>
        <taxon>Methanobacteriati</taxon>
        <taxon>Methanobacteriota</taxon>
        <taxon>Methanomada group</taxon>
        <taxon>Methanobacteria</taxon>
        <taxon>Methanobacteriales</taxon>
        <taxon>Methanobacteriaceae</taxon>
        <taxon>Methanothermobacter</taxon>
    </lineage>
</organism>
<proteinExistence type="predicted"/>
<dbReference type="RefSeq" id="WP_192962487.1">
    <property type="nucleotide sequence ID" value="NZ_QKOF01000007.1"/>
</dbReference>
<name>A0A842YN15_METTF</name>
<gene>
    <name evidence="1" type="ORF">DNK57_08250</name>
</gene>
<reference evidence="1" key="1">
    <citation type="submission" date="2018-06" db="EMBL/GenBank/DDBJ databases">
        <title>Draft genome sequence of Methanothermobacter thermautotrophicus Strain WHS, a thermophilic, hydrogenotrophic methanogen isolated from Washburn Hot Springs in Yellowstone National Park, USA.</title>
        <authorList>
            <person name="Mckay L.J."/>
            <person name="Klingelsmith K."/>
            <person name="Inskeep W.P."/>
            <person name="Fields M.W."/>
        </authorList>
    </citation>
    <scope>NUCLEOTIDE SEQUENCE</scope>
    <source>
        <strain evidence="1">WHS</strain>
    </source>
</reference>
<sequence length="392" mass="43057">MVRKLSGKHLILLIVLVALAAAAGWYLEGRVEPQDPEEIAALPMGSTVLEGQDVIDESRVRSVPLILHPDYILDEFNYLNPSNLIQAILTGTVHVPISEMTEGVDASGRSTVSGPGSLRVQGGRLVVEEPPTFLWAYKTPYTYGVKRKDGLEIVENGKRVRFVPAGSISNSTVPHRYKSIDRIKRWYRRADEGDRITLDYQLSNFSDGRLPVPPGMIEELFGASALEYMENYPSGSPVMVYTDDSRRVLVSSAVSFLGSYPEYDDNKRAFNARAFAEAWNGTIIPPGSEASGKETVRFTASRDPEAPGGYASHGSCPPARALRAIVTSAGMPLPRGMTWEFHAVLFGFNPATGIKVRNTGEYPVLIEMWTTGSGANTRIYARLYRLEPAWGG</sequence>
<protein>
    <submittedName>
        <fullName evidence="1">Uncharacterized protein</fullName>
    </submittedName>
</protein>
<dbReference type="OrthoDB" id="76191at2157"/>
<accession>A0A842YN15</accession>